<evidence type="ECO:0000313" key="3">
    <source>
        <dbReference type="Proteomes" id="UP000294684"/>
    </source>
</evidence>
<proteinExistence type="predicted"/>
<evidence type="ECO:0000256" key="1">
    <source>
        <dbReference type="SAM" id="Phobius"/>
    </source>
</evidence>
<accession>A0A4R8N142</accession>
<organism evidence="2 3">
    <name type="scientific">Leptospira meyeri</name>
    <dbReference type="NCBI Taxonomy" id="29508"/>
    <lineage>
        <taxon>Bacteria</taxon>
        <taxon>Pseudomonadati</taxon>
        <taxon>Spirochaetota</taxon>
        <taxon>Spirochaetia</taxon>
        <taxon>Leptospirales</taxon>
        <taxon>Leptospiraceae</taxon>
        <taxon>Leptospira</taxon>
    </lineage>
</organism>
<name>A0A4R8N142_LEPME</name>
<comment type="caution">
    <text evidence="2">The sequence shown here is derived from an EMBL/GenBank/DDBJ whole genome shotgun (WGS) entry which is preliminary data.</text>
</comment>
<feature type="transmembrane region" description="Helical" evidence="1">
    <location>
        <begin position="46"/>
        <end position="69"/>
    </location>
</feature>
<keyword evidence="1" id="KW-0472">Membrane</keyword>
<dbReference type="STRING" id="1193051.LEP1GSC017_1396"/>
<dbReference type="AlphaFoldDB" id="A0A4R8N142"/>
<gene>
    <name evidence="2" type="ORF">CLV96_2607</name>
</gene>
<dbReference type="EMBL" id="SORO01000001">
    <property type="protein sequence ID" value="TDY73572.1"/>
    <property type="molecule type" value="Genomic_DNA"/>
</dbReference>
<reference evidence="2 3" key="1">
    <citation type="submission" date="2019-03" db="EMBL/GenBank/DDBJ databases">
        <title>Genomic Encyclopedia of Archaeal and Bacterial Type Strains, Phase II (KMG-II): from individual species to whole genera.</title>
        <authorList>
            <person name="Goeker M."/>
        </authorList>
    </citation>
    <scope>NUCLEOTIDE SEQUENCE [LARGE SCALE GENOMIC DNA]</scope>
    <source>
        <strain evidence="2 3">DSM 21537</strain>
    </source>
</reference>
<dbReference type="Proteomes" id="UP000294684">
    <property type="component" value="Unassembled WGS sequence"/>
</dbReference>
<dbReference type="InterPro" id="IPR058083">
    <property type="entry name" value="LIC_11090-like"/>
</dbReference>
<evidence type="ECO:0000313" key="2">
    <source>
        <dbReference type="EMBL" id="TDY73572.1"/>
    </source>
</evidence>
<keyword evidence="3" id="KW-1185">Reference proteome</keyword>
<sequence>MASSSFALVPRPCFQKAGEATPNLSKNWLDFWVGWSKMGRMLLKRWIAGSLAIFLCTQFLFLGSGLLGYCLESNSKICQCNHGSKKEKHGNAEDQLFSEDRETSVTLTHSHESENTSEVALKPSCHDAKSGEAHLCSCKKQKKDALSLRTHHQTMDRPSLTFGLVKSSVIIYTINESPFTLADGDLPNLLRPPRI</sequence>
<protein>
    <submittedName>
        <fullName evidence="2">Uncharacterized protein</fullName>
    </submittedName>
</protein>
<dbReference type="NCBIfam" id="NF047775">
    <property type="entry name" value="LIC_11090_fam"/>
    <property type="match status" value="1"/>
</dbReference>
<keyword evidence="1" id="KW-1133">Transmembrane helix</keyword>
<keyword evidence="1" id="KW-0812">Transmembrane</keyword>